<dbReference type="AlphaFoldDB" id="A0AAV5LF16"/>
<protein>
    <recommendedName>
        <fullName evidence="4">Secreted protein</fullName>
    </recommendedName>
</protein>
<keyword evidence="1" id="KW-0732">Signal</keyword>
<evidence type="ECO:0000313" key="2">
    <source>
        <dbReference type="EMBL" id="GKV35486.1"/>
    </source>
</evidence>
<evidence type="ECO:0000256" key="1">
    <source>
        <dbReference type="SAM" id="SignalP"/>
    </source>
</evidence>
<feature type="signal peptide" evidence="1">
    <location>
        <begin position="1"/>
        <end position="17"/>
    </location>
</feature>
<accession>A0AAV5LF16</accession>
<comment type="caution">
    <text evidence="2">The sequence shown here is derived from an EMBL/GenBank/DDBJ whole genome shotgun (WGS) entry which is preliminary data.</text>
</comment>
<keyword evidence="3" id="KW-1185">Reference proteome</keyword>
<proteinExistence type="predicted"/>
<name>A0AAV5LF16_9ROSI</name>
<dbReference type="EMBL" id="BPVZ01000111">
    <property type="protein sequence ID" value="GKV35486.1"/>
    <property type="molecule type" value="Genomic_DNA"/>
</dbReference>
<dbReference type="Proteomes" id="UP001054252">
    <property type="component" value="Unassembled WGS sequence"/>
</dbReference>
<gene>
    <name evidence="2" type="ORF">SLEP1_g43747</name>
</gene>
<reference evidence="2 3" key="1">
    <citation type="journal article" date="2021" name="Commun. Biol.">
        <title>The genome of Shorea leprosula (Dipterocarpaceae) highlights the ecological relevance of drought in aseasonal tropical rainforests.</title>
        <authorList>
            <person name="Ng K.K.S."/>
            <person name="Kobayashi M.J."/>
            <person name="Fawcett J.A."/>
            <person name="Hatakeyama M."/>
            <person name="Paape T."/>
            <person name="Ng C.H."/>
            <person name="Ang C.C."/>
            <person name="Tnah L.H."/>
            <person name="Lee C.T."/>
            <person name="Nishiyama T."/>
            <person name="Sese J."/>
            <person name="O'Brien M.J."/>
            <person name="Copetti D."/>
            <person name="Mohd Noor M.I."/>
            <person name="Ong R.C."/>
            <person name="Putra M."/>
            <person name="Sireger I.Z."/>
            <person name="Indrioko S."/>
            <person name="Kosugi Y."/>
            <person name="Izuno A."/>
            <person name="Isagi Y."/>
            <person name="Lee S.L."/>
            <person name="Shimizu K.K."/>
        </authorList>
    </citation>
    <scope>NUCLEOTIDE SEQUENCE [LARGE SCALE GENOMIC DNA]</scope>
    <source>
        <strain evidence="2">214</strain>
    </source>
</reference>
<evidence type="ECO:0000313" key="3">
    <source>
        <dbReference type="Proteomes" id="UP001054252"/>
    </source>
</evidence>
<feature type="chain" id="PRO_5043506884" description="Secreted protein" evidence="1">
    <location>
        <begin position="18"/>
        <end position="144"/>
    </location>
</feature>
<sequence>MLLCFVCLFAVSCSVRCRSGGLLSPPADLWRRAPGLPNLTPTAALLLVPRDYGRLIGLPPGAEQFYVWRAAITYRSSSGIFPSFTVQLQHSSTGVASAFSLLHGAAATIHGLIVERSSYGYAYCYNVLLDALFLEYSQYTMNMA</sequence>
<organism evidence="2 3">
    <name type="scientific">Rubroshorea leprosula</name>
    <dbReference type="NCBI Taxonomy" id="152421"/>
    <lineage>
        <taxon>Eukaryota</taxon>
        <taxon>Viridiplantae</taxon>
        <taxon>Streptophyta</taxon>
        <taxon>Embryophyta</taxon>
        <taxon>Tracheophyta</taxon>
        <taxon>Spermatophyta</taxon>
        <taxon>Magnoliopsida</taxon>
        <taxon>eudicotyledons</taxon>
        <taxon>Gunneridae</taxon>
        <taxon>Pentapetalae</taxon>
        <taxon>rosids</taxon>
        <taxon>malvids</taxon>
        <taxon>Malvales</taxon>
        <taxon>Dipterocarpaceae</taxon>
        <taxon>Rubroshorea</taxon>
    </lineage>
</organism>
<evidence type="ECO:0008006" key="4">
    <source>
        <dbReference type="Google" id="ProtNLM"/>
    </source>
</evidence>